<feature type="compositionally biased region" description="Acidic residues" evidence="1">
    <location>
        <begin position="105"/>
        <end position="121"/>
    </location>
</feature>
<gene>
    <name evidence="2" type="ORF">LC_TR16296_c0_g1_i1_g.55883</name>
</gene>
<feature type="region of interest" description="Disordered" evidence="1">
    <location>
        <begin position="66"/>
        <end position="153"/>
    </location>
</feature>
<feature type="compositionally biased region" description="Basic and acidic residues" evidence="1">
    <location>
        <begin position="122"/>
        <end position="138"/>
    </location>
</feature>
<proteinExistence type="predicted"/>
<dbReference type="AlphaFoldDB" id="A0A1J3FIF0"/>
<dbReference type="EMBL" id="GEVK01009514">
    <property type="protein sequence ID" value="JAU43318.1"/>
    <property type="molecule type" value="Transcribed_RNA"/>
</dbReference>
<reference evidence="2" key="1">
    <citation type="submission" date="2016-07" db="EMBL/GenBank/DDBJ databases">
        <title>De novo transcriptome assembly of four accessions of the metal hyperaccumulator plant Noccaea caerulescens.</title>
        <authorList>
            <person name="Blande D."/>
            <person name="Halimaa P."/>
            <person name="Tervahauta A.I."/>
            <person name="Aarts M.G."/>
            <person name="Karenlampi S.O."/>
        </authorList>
    </citation>
    <scope>NUCLEOTIDE SEQUENCE</scope>
</reference>
<sequence>MIETDAIPVVEKYHKKIEKAIKKKMKQERVFSVNFSRPIRTTRSCRNRVPASYTFEEYDKMISKAVEETEEMVQGDEEGREQHSPSLGSNDSSEGDNVKSTEDVPIAEEVPESGNDDEKENENEKSKVESEGKIEFSAKNRLRQRVTRNSALC</sequence>
<evidence type="ECO:0000256" key="1">
    <source>
        <dbReference type="SAM" id="MobiDB-lite"/>
    </source>
</evidence>
<organism evidence="2">
    <name type="scientific">Noccaea caerulescens</name>
    <name type="common">Alpine penny-cress</name>
    <name type="synonym">Thlaspi caerulescens</name>
    <dbReference type="NCBI Taxonomy" id="107243"/>
    <lineage>
        <taxon>Eukaryota</taxon>
        <taxon>Viridiplantae</taxon>
        <taxon>Streptophyta</taxon>
        <taxon>Embryophyta</taxon>
        <taxon>Tracheophyta</taxon>
        <taxon>Spermatophyta</taxon>
        <taxon>Magnoliopsida</taxon>
        <taxon>eudicotyledons</taxon>
        <taxon>Gunneridae</taxon>
        <taxon>Pentapetalae</taxon>
        <taxon>rosids</taxon>
        <taxon>malvids</taxon>
        <taxon>Brassicales</taxon>
        <taxon>Brassicaceae</taxon>
        <taxon>Coluteocarpeae</taxon>
        <taxon>Noccaea</taxon>
    </lineage>
</organism>
<accession>A0A1J3FIF0</accession>
<evidence type="ECO:0000313" key="2">
    <source>
        <dbReference type="EMBL" id="JAU43318.1"/>
    </source>
</evidence>
<protein>
    <submittedName>
        <fullName evidence="2">Uncharacterized protein</fullName>
    </submittedName>
</protein>
<feature type="compositionally biased region" description="Acidic residues" evidence="1">
    <location>
        <begin position="68"/>
        <end position="79"/>
    </location>
</feature>
<name>A0A1J3FIF0_NOCCA</name>